<accession>A0ABQ1FF62</accession>
<name>A0ABQ1FF62_9SPHN</name>
<dbReference type="EMBL" id="BMID01000001">
    <property type="protein sequence ID" value="GGA08977.1"/>
    <property type="molecule type" value="Genomic_DNA"/>
</dbReference>
<evidence type="ECO:0000313" key="1">
    <source>
        <dbReference type="EMBL" id="GGA08977.1"/>
    </source>
</evidence>
<protein>
    <submittedName>
        <fullName evidence="1">Uncharacterized protein</fullName>
    </submittedName>
</protein>
<keyword evidence="2" id="KW-1185">Reference proteome</keyword>
<sequence>MLGRSRTVNYRLDLTKSGLSANDPVAAIGCLRDGAPMKAVFYAIALVTGAACSQEQASEQELIMRAIESAVQLPAAAEPLEEYSRNYALRPDGKVIGVYVLPSPAEARVGDVGCEVMLENFESRPCTDAEEEEIAGREKATADLFGQANQSRWFDNHRDLPMMDDGGCNLIVIIFDPQSQLIQSTKCNGEA</sequence>
<organism evidence="1 2">
    <name type="scientific">Blastomonas marina</name>
    <dbReference type="NCBI Taxonomy" id="1867408"/>
    <lineage>
        <taxon>Bacteria</taxon>
        <taxon>Pseudomonadati</taxon>
        <taxon>Pseudomonadota</taxon>
        <taxon>Alphaproteobacteria</taxon>
        <taxon>Sphingomonadales</taxon>
        <taxon>Sphingomonadaceae</taxon>
        <taxon>Blastomonas</taxon>
    </lineage>
</organism>
<reference evidence="2" key="1">
    <citation type="journal article" date="2019" name="Int. J. Syst. Evol. Microbiol.">
        <title>The Global Catalogue of Microorganisms (GCM) 10K type strain sequencing project: providing services to taxonomists for standard genome sequencing and annotation.</title>
        <authorList>
            <consortium name="The Broad Institute Genomics Platform"/>
            <consortium name="The Broad Institute Genome Sequencing Center for Infectious Disease"/>
            <person name="Wu L."/>
            <person name="Ma J."/>
        </authorList>
    </citation>
    <scope>NUCLEOTIDE SEQUENCE [LARGE SCALE GENOMIC DNA]</scope>
    <source>
        <strain evidence="2">CGMCC 1.15297</strain>
    </source>
</reference>
<comment type="caution">
    <text evidence="1">The sequence shown here is derived from an EMBL/GenBank/DDBJ whole genome shotgun (WGS) entry which is preliminary data.</text>
</comment>
<proteinExistence type="predicted"/>
<gene>
    <name evidence="1" type="ORF">GCM10010923_19080</name>
</gene>
<evidence type="ECO:0000313" key="2">
    <source>
        <dbReference type="Proteomes" id="UP000603317"/>
    </source>
</evidence>
<dbReference type="Proteomes" id="UP000603317">
    <property type="component" value="Unassembled WGS sequence"/>
</dbReference>